<dbReference type="EMBL" id="JXXN02001103">
    <property type="protein sequence ID" value="THD25525.1"/>
    <property type="molecule type" value="Genomic_DNA"/>
</dbReference>
<feature type="region of interest" description="Disordered" evidence="1">
    <location>
        <begin position="385"/>
        <end position="408"/>
    </location>
</feature>
<organism evidence="2 3">
    <name type="scientific">Fasciola hepatica</name>
    <name type="common">Liver fluke</name>
    <dbReference type="NCBI Taxonomy" id="6192"/>
    <lineage>
        <taxon>Eukaryota</taxon>
        <taxon>Metazoa</taxon>
        <taxon>Spiralia</taxon>
        <taxon>Lophotrochozoa</taxon>
        <taxon>Platyhelminthes</taxon>
        <taxon>Trematoda</taxon>
        <taxon>Digenea</taxon>
        <taxon>Plagiorchiida</taxon>
        <taxon>Echinostomata</taxon>
        <taxon>Echinostomatoidea</taxon>
        <taxon>Fasciolidae</taxon>
        <taxon>Fasciola</taxon>
    </lineage>
</organism>
<gene>
    <name evidence="2" type="ORF">D915_003767</name>
</gene>
<feature type="compositionally biased region" description="Basic and acidic residues" evidence="1">
    <location>
        <begin position="268"/>
        <end position="277"/>
    </location>
</feature>
<name>A0A4E0RFE6_FASHE</name>
<keyword evidence="3" id="KW-1185">Reference proteome</keyword>
<feature type="region of interest" description="Disordered" evidence="1">
    <location>
        <begin position="268"/>
        <end position="289"/>
    </location>
</feature>
<accession>A0A4E0RFE6</accession>
<protein>
    <submittedName>
        <fullName evidence="2">Uncharacterized protein</fullName>
    </submittedName>
</protein>
<reference evidence="2" key="1">
    <citation type="submission" date="2019-03" db="EMBL/GenBank/DDBJ databases">
        <title>Improved annotation for the trematode Fasciola hepatica.</title>
        <authorList>
            <person name="Choi Y.-J."/>
            <person name="Martin J."/>
            <person name="Mitreva M."/>
        </authorList>
    </citation>
    <scope>NUCLEOTIDE SEQUENCE [LARGE SCALE GENOMIC DNA]</scope>
</reference>
<dbReference type="AlphaFoldDB" id="A0A4E0RFE6"/>
<evidence type="ECO:0000313" key="2">
    <source>
        <dbReference type="EMBL" id="THD25525.1"/>
    </source>
</evidence>
<dbReference type="Proteomes" id="UP000230066">
    <property type="component" value="Unassembled WGS sequence"/>
</dbReference>
<sequence>MNAWTAVDEPFIRPTARLNHWTPHVQPHGPGMKFNRGPAGPDLARNRAATTVRTPFRSKSTFRGSHTVPRSKSMDNLNLVEVANPEVLDFGQKRQLVSDHIRANRMSVDENAMRSRGLYRPVLDKPRSALSSKIFACDFIEKPDKNLIDRNPSPVYHLRIMERIRKDQERLNAFYSSLTTEVLSAPLSVHLSVRPVIGVIQESDSFGTTQSYEWQSIGQGHLVVIAHYKRQRWRELSKITVQLCQPTILTPLWCARLAIPVSKSKSGEYKQRSETRIKPNGHAGSDSSIPIYSRATDTNLVHFAYVYQTTARNRSYSTKSVRSSGPRNTTVSAGPVHLVSRWKFICHSFEPESVESVELDNFFRAMQTLIGCALNPNSEFGLQKSEELPVRSSPAKGRKSPPKRPYPRSLMISKSEISSPCMFRHLIALKPEEVEPFRRNPNERICPGGLRPNKAKGFVHRCAKMEQMMPPSVDARV</sequence>
<feature type="compositionally biased region" description="Basic residues" evidence="1">
    <location>
        <begin position="396"/>
        <end position="406"/>
    </location>
</feature>
<evidence type="ECO:0000256" key="1">
    <source>
        <dbReference type="SAM" id="MobiDB-lite"/>
    </source>
</evidence>
<evidence type="ECO:0000313" key="3">
    <source>
        <dbReference type="Proteomes" id="UP000230066"/>
    </source>
</evidence>
<comment type="caution">
    <text evidence="2">The sequence shown here is derived from an EMBL/GenBank/DDBJ whole genome shotgun (WGS) entry which is preliminary data.</text>
</comment>
<proteinExistence type="predicted"/>